<evidence type="ECO:0000256" key="2">
    <source>
        <dbReference type="ARBA" id="ARBA00004496"/>
    </source>
</evidence>
<dbReference type="SUPFAM" id="SSF48371">
    <property type="entry name" value="ARM repeat"/>
    <property type="match status" value="2"/>
</dbReference>
<comment type="subcellular location">
    <subcellularLocation>
        <location evidence="2">Cytoplasm</location>
    </subcellularLocation>
    <subcellularLocation>
        <location evidence="1">Nucleus</location>
    </subcellularLocation>
</comment>
<dbReference type="Proteomes" id="UP000186594">
    <property type="component" value="Unassembled WGS sequence"/>
</dbReference>
<keyword evidence="5" id="KW-0539">Nucleus</keyword>
<reference evidence="6 7" key="1">
    <citation type="submission" date="2016-04" db="EMBL/GenBank/DDBJ databases">
        <title>Evolutionary innovation and constraint leading to complex multicellularity in the Ascomycota.</title>
        <authorList>
            <person name="Cisse O."/>
            <person name="Nguyen A."/>
            <person name="Hewitt D.A."/>
            <person name="Jedd G."/>
            <person name="Stajich J.E."/>
        </authorList>
    </citation>
    <scope>NUCLEOTIDE SEQUENCE [LARGE SCALE GENOMIC DNA]</scope>
    <source>
        <strain evidence="6 7">DAH-3</strain>
    </source>
</reference>
<dbReference type="InterPro" id="IPR016024">
    <property type="entry name" value="ARM-type_fold"/>
</dbReference>
<dbReference type="OMA" id="KGTDQHV"/>
<proteinExistence type="predicted"/>
<keyword evidence="4" id="KW-0677">Repeat</keyword>
<dbReference type="GO" id="GO:0005634">
    <property type="term" value="C:nucleus"/>
    <property type="evidence" value="ECO:0007669"/>
    <property type="project" value="UniProtKB-SubCell"/>
</dbReference>
<accession>A0A1U7LPB1</accession>
<dbReference type="Gene3D" id="1.25.10.10">
    <property type="entry name" value="Leucine-rich Repeat Variant"/>
    <property type="match status" value="1"/>
</dbReference>
<evidence type="ECO:0000313" key="6">
    <source>
        <dbReference type="EMBL" id="OLL24510.1"/>
    </source>
</evidence>
<dbReference type="STRING" id="1198029.A0A1U7LPB1"/>
<evidence type="ECO:0000313" key="7">
    <source>
        <dbReference type="Proteomes" id="UP000186594"/>
    </source>
</evidence>
<dbReference type="InterPro" id="IPR011989">
    <property type="entry name" value="ARM-like"/>
</dbReference>
<dbReference type="AlphaFoldDB" id="A0A1U7LPB1"/>
<dbReference type="InterPro" id="IPR038739">
    <property type="entry name" value="ARMC8/Vid28"/>
</dbReference>
<dbReference type="GO" id="GO:0005737">
    <property type="term" value="C:cytoplasm"/>
    <property type="evidence" value="ECO:0007669"/>
    <property type="project" value="UniProtKB-SubCell"/>
</dbReference>
<organism evidence="6 7">
    <name type="scientific">Neolecta irregularis (strain DAH-3)</name>
    <dbReference type="NCBI Taxonomy" id="1198029"/>
    <lineage>
        <taxon>Eukaryota</taxon>
        <taxon>Fungi</taxon>
        <taxon>Dikarya</taxon>
        <taxon>Ascomycota</taxon>
        <taxon>Taphrinomycotina</taxon>
        <taxon>Neolectales</taxon>
        <taxon>Neolectaceae</taxon>
        <taxon>Neolecta</taxon>
    </lineage>
</organism>
<gene>
    <name evidence="6" type="ORF">NEOLI_002372</name>
</gene>
<protein>
    <submittedName>
        <fullName evidence="6">Uncharacterized protein</fullName>
    </submittedName>
</protein>
<evidence type="ECO:0000256" key="3">
    <source>
        <dbReference type="ARBA" id="ARBA00022490"/>
    </source>
</evidence>
<dbReference type="InterPro" id="IPR000225">
    <property type="entry name" value="Armadillo"/>
</dbReference>
<dbReference type="GO" id="GO:0034657">
    <property type="term" value="C:GID complex"/>
    <property type="evidence" value="ECO:0007669"/>
    <property type="project" value="TreeGrafter"/>
</dbReference>
<dbReference type="SMART" id="SM00185">
    <property type="entry name" value="ARM"/>
    <property type="match status" value="5"/>
</dbReference>
<dbReference type="GO" id="GO:0043161">
    <property type="term" value="P:proteasome-mediated ubiquitin-dependent protein catabolic process"/>
    <property type="evidence" value="ECO:0007669"/>
    <property type="project" value="TreeGrafter"/>
</dbReference>
<dbReference type="OrthoDB" id="5559898at2759"/>
<name>A0A1U7LPB1_NEOID</name>
<dbReference type="PANTHER" id="PTHR15651:SF7">
    <property type="entry name" value="ARMADILLO REPEAT-CONTAINING PROTEIN 8"/>
    <property type="match status" value="1"/>
</dbReference>
<dbReference type="Pfam" id="PF00514">
    <property type="entry name" value="Arm"/>
    <property type="match status" value="1"/>
</dbReference>
<keyword evidence="3" id="KW-0963">Cytoplasm</keyword>
<keyword evidence="7" id="KW-1185">Reference proteome</keyword>
<dbReference type="EMBL" id="LXFE01000755">
    <property type="protein sequence ID" value="OLL24510.1"/>
    <property type="molecule type" value="Genomic_DNA"/>
</dbReference>
<evidence type="ECO:0000256" key="5">
    <source>
        <dbReference type="ARBA" id="ARBA00023242"/>
    </source>
</evidence>
<evidence type="ECO:0000256" key="1">
    <source>
        <dbReference type="ARBA" id="ARBA00004123"/>
    </source>
</evidence>
<sequence length="478" mass="52961">METLLSCLRNNEKAVLKALCAASLDNMDICMLIASRELPYIVALQKSQDPEIQLSAVNLVANLYQQACIPATYRRRLLDTSIPILVRLFEMGDAPMVLSKLISQGEDLQKAAFASGVIDKLNILLSNSLGSANRYESALNLTATLSLTLDTHRKAVISAGLIPHIIASFQHPNAKVRAAAAFATRSLSRSVCILRTSLVDAGIAGPLFKLLNDSDESVQVQATAAVCNMVLEFSPMKKIIMDQGILPVLGKHALSMNPELRTNACWAIKHLVYNAEIDTKKMVVEAMDLDFLLRLCNDGIPNVEEQALEIIRNIASGGSLSVELILRSEQDCRNIFSLLLRKLASNTNQLISPAIYVIVHIAAGNTAQQQFLFQHDNILIKSLLRFLSSLDKDIRLGVVWTIINLTHSEENTDYMESARSARTLNEFGFLSKLLKMKEDRVMDIRERVKNAITQFSIQGIAENHAIEIDENMENEEFA</sequence>
<dbReference type="PANTHER" id="PTHR15651">
    <property type="entry name" value="ARMADILLO REPEAT-CONTAINING PROTEIN 8"/>
    <property type="match status" value="1"/>
</dbReference>
<comment type="caution">
    <text evidence="6">The sequence shown here is derived from an EMBL/GenBank/DDBJ whole genome shotgun (WGS) entry which is preliminary data.</text>
</comment>
<evidence type="ECO:0000256" key="4">
    <source>
        <dbReference type="ARBA" id="ARBA00022737"/>
    </source>
</evidence>